<feature type="transmembrane region" description="Helical" evidence="1">
    <location>
        <begin position="36"/>
        <end position="55"/>
    </location>
</feature>
<evidence type="ECO:0000256" key="1">
    <source>
        <dbReference type="SAM" id="Phobius"/>
    </source>
</evidence>
<accession>A0A2T6ZJX5</accession>
<organism evidence="2 3">
    <name type="scientific">Tuber borchii</name>
    <name type="common">White truffle</name>
    <dbReference type="NCBI Taxonomy" id="42251"/>
    <lineage>
        <taxon>Eukaryota</taxon>
        <taxon>Fungi</taxon>
        <taxon>Dikarya</taxon>
        <taxon>Ascomycota</taxon>
        <taxon>Pezizomycotina</taxon>
        <taxon>Pezizomycetes</taxon>
        <taxon>Pezizales</taxon>
        <taxon>Tuberaceae</taxon>
        <taxon>Tuber</taxon>
    </lineage>
</organism>
<dbReference type="AlphaFoldDB" id="A0A2T6ZJX5"/>
<keyword evidence="1" id="KW-0812">Transmembrane</keyword>
<proteinExistence type="predicted"/>
<keyword evidence="1" id="KW-1133">Transmembrane helix</keyword>
<comment type="caution">
    <text evidence="2">The sequence shown here is derived from an EMBL/GenBank/DDBJ whole genome shotgun (WGS) entry which is preliminary data.</text>
</comment>
<dbReference type="Proteomes" id="UP000244722">
    <property type="component" value="Unassembled WGS sequence"/>
</dbReference>
<keyword evidence="1" id="KW-0472">Membrane</keyword>
<evidence type="ECO:0000313" key="2">
    <source>
        <dbReference type="EMBL" id="PUU75790.1"/>
    </source>
</evidence>
<name>A0A2T6ZJX5_TUBBO</name>
<protein>
    <submittedName>
        <fullName evidence="2">Uncharacterized protein</fullName>
    </submittedName>
</protein>
<dbReference type="EMBL" id="NESQ01000215">
    <property type="protein sequence ID" value="PUU75790.1"/>
    <property type="molecule type" value="Genomic_DNA"/>
</dbReference>
<gene>
    <name evidence="2" type="ORF">B9Z19DRAFT_312401</name>
</gene>
<evidence type="ECO:0000313" key="3">
    <source>
        <dbReference type="Proteomes" id="UP000244722"/>
    </source>
</evidence>
<keyword evidence="3" id="KW-1185">Reference proteome</keyword>
<sequence>MRISSFFFFFLSIFSPLCRRLLYIPFCLWSCFYFMSLFPCITFISSFILEHLLILSGRIDRLVRLVLRMKGEVRAVSEEVG</sequence>
<reference evidence="2 3" key="1">
    <citation type="submission" date="2017-04" db="EMBL/GenBank/DDBJ databases">
        <title>Draft genome sequence of Tuber borchii Vittad., a whitish edible truffle.</title>
        <authorList>
            <consortium name="DOE Joint Genome Institute"/>
            <person name="Murat C."/>
            <person name="Kuo A."/>
            <person name="Barry K.W."/>
            <person name="Clum A."/>
            <person name="Dockter R.B."/>
            <person name="Fauchery L."/>
            <person name="Iotti M."/>
            <person name="Kohler A."/>
            <person name="Labutti K."/>
            <person name="Lindquist E.A."/>
            <person name="Lipzen A."/>
            <person name="Ohm R.A."/>
            <person name="Wang M."/>
            <person name="Grigoriev I.V."/>
            <person name="Zambonelli A."/>
            <person name="Martin F.M."/>
        </authorList>
    </citation>
    <scope>NUCLEOTIDE SEQUENCE [LARGE SCALE GENOMIC DNA]</scope>
    <source>
        <strain evidence="2 3">Tbo3840</strain>
    </source>
</reference>